<sequence>MTKEIVKLNQLWTDIYYQLRYNHNEKITHQSIRILQVIQKESEVGIKDIAQAIQVSHNTASEHIKRLLEKEYVFKTRSQIDERKVILKLTDVGNEALHRHSSLDEEKLEHLLFEKMTAEERQFVLDAFTLMKERAEDVHTK</sequence>
<dbReference type="InterPro" id="IPR036390">
    <property type="entry name" value="WH_DNA-bd_sf"/>
</dbReference>
<dbReference type="PANTHER" id="PTHR33164">
    <property type="entry name" value="TRANSCRIPTIONAL REGULATOR, MARR FAMILY"/>
    <property type="match status" value="1"/>
</dbReference>
<evidence type="ECO:0000256" key="3">
    <source>
        <dbReference type="ARBA" id="ARBA00023163"/>
    </source>
</evidence>
<accession>A0A0F7EIV4</accession>
<dbReference type="GO" id="GO:0003677">
    <property type="term" value="F:DNA binding"/>
    <property type="evidence" value="ECO:0007669"/>
    <property type="project" value="UniProtKB-KW"/>
</dbReference>
<name>A0A0F7EIV4_BRELA</name>
<geneLocation type="plasmid" evidence="5">
    <name>unnamed2</name>
</geneLocation>
<keyword evidence="2" id="KW-0238">DNA-binding</keyword>
<feature type="domain" description="HTH marR-type" evidence="4">
    <location>
        <begin position="1"/>
        <end position="133"/>
    </location>
</feature>
<dbReference type="CDD" id="cd00090">
    <property type="entry name" value="HTH_ARSR"/>
    <property type="match status" value="1"/>
</dbReference>
<dbReference type="InterPro" id="IPR000835">
    <property type="entry name" value="HTH_MarR-typ"/>
</dbReference>
<evidence type="ECO:0000259" key="4">
    <source>
        <dbReference type="PROSITE" id="PS50995"/>
    </source>
</evidence>
<dbReference type="SMART" id="SM00347">
    <property type="entry name" value="HTH_MARR"/>
    <property type="match status" value="1"/>
</dbReference>
<keyword evidence="1" id="KW-0805">Transcription regulation</keyword>
<keyword evidence="5" id="KW-0614">Plasmid</keyword>
<keyword evidence="3" id="KW-0804">Transcription</keyword>
<dbReference type="InterPro" id="IPR011991">
    <property type="entry name" value="ArsR-like_HTH"/>
</dbReference>
<dbReference type="InterPro" id="IPR055166">
    <property type="entry name" value="Transc_reg_Sar_Rot_HTH"/>
</dbReference>
<dbReference type="SUPFAM" id="SSF46785">
    <property type="entry name" value="Winged helix' DNA-binding domain"/>
    <property type="match status" value="1"/>
</dbReference>
<reference evidence="5" key="1">
    <citation type="submission" date="2015-03" db="EMBL/GenBank/DDBJ databases">
        <title>MIGS Cultured Bacterial/Archaeal sample from Brevibacillus laterosporus.</title>
        <authorList>
            <person name="Zeng D."/>
            <person name="Zhu L."/>
            <person name="Dong G."/>
            <person name="Ye W."/>
            <person name="Ren D."/>
            <person name="Wu L."/>
            <person name="Xu J."/>
            <person name="Li G."/>
            <person name="Guo L."/>
        </authorList>
    </citation>
    <scope>NUCLEOTIDE SEQUENCE</scope>
    <source>
        <strain evidence="5">B9</strain>
        <plasmid evidence="5">unnamed2</plasmid>
    </source>
</reference>
<organism evidence="5">
    <name type="scientific">Brevibacillus laterosporus</name>
    <name type="common">Bacillus laterosporus</name>
    <dbReference type="NCBI Taxonomy" id="1465"/>
    <lineage>
        <taxon>Bacteria</taxon>
        <taxon>Bacillati</taxon>
        <taxon>Bacillota</taxon>
        <taxon>Bacilli</taxon>
        <taxon>Bacillales</taxon>
        <taxon>Paenibacillaceae</taxon>
        <taxon>Brevibacillus</taxon>
    </lineage>
</organism>
<dbReference type="Pfam" id="PF22381">
    <property type="entry name" value="Staph_reg_Sar_Rot"/>
    <property type="match status" value="1"/>
</dbReference>
<evidence type="ECO:0000256" key="1">
    <source>
        <dbReference type="ARBA" id="ARBA00023015"/>
    </source>
</evidence>
<dbReference type="PROSITE" id="PS50995">
    <property type="entry name" value="HTH_MARR_2"/>
    <property type="match status" value="1"/>
</dbReference>
<dbReference type="PANTHER" id="PTHR33164:SF89">
    <property type="entry name" value="MARR FAMILY REGULATORY PROTEIN"/>
    <property type="match status" value="1"/>
</dbReference>
<dbReference type="Gene3D" id="1.10.10.10">
    <property type="entry name" value="Winged helix-like DNA-binding domain superfamily/Winged helix DNA-binding domain"/>
    <property type="match status" value="1"/>
</dbReference>
<evidence type="ECO:0000256" key="2">
    <source>
        <dbReference type="ARBA" id="ARBA00023125"/>
    </source>
</evidence>
<proteinExistence type="predicted"/>
<dbReference type="GO" id="GO:0006950">
    <property type="term" value="P:response to stress"/>
    <property type="evidence" value="ECO:0007669"/>
    <property type="project" value="TreeGrafter"/>
</dbReference>
<evidence type="ECO:0000313" key="5">
    <source>
        <dbReference type="EMBL" id="AKF95717.1"/>
    </source>
</evidence>
<gene>
    <name evidence="5" type="ORF">EX87_18945</name>
</gene>
<dbReference type="GO" id="GO:0003700">
    <property type="term" value="F:DNA-binding transcription factor activity"/>
    <property type="evidence" value="ECO:0007669"/>
    <property type="project" value="InterPro"/>
</dbReference>
<dbReference type="RefSeq" id="WP_031414818.1">
    <property type="nucleotide sequence ID" value="NZ_CP011076.1"/>
</dbReference>
<dbReference type="InterPro" id="IPR036388">
    <property type="entry name" value="WH-like_DNA-bd_sf"/>
</dbReference>
<dbReference type="AlphaFoldDB" id="A0A0F7EIV4"/>
<protein>
    <submittedName>
        <fullName evidence="5">MarR family transcriptional regulator</fullName>
    </submittedName>
</protein>
<dbReference type="InterPro" id="IPR039422">
    <property type="entry name" value="MarR/SlyA-like"/>
</dbReference>
<dbReference type="EMBL" id="CP011076">
    <property type="protein sequence ID" value="AKF95717.1"/>
    <property type="molecule type" value="Genomic_DNA"/>
</dbReference>